<keyword evidence="11 15" id="KW-1133">Transmembrane helix</keyword>
<dbReference type="GO" id="GO:0000155">
    <property type="term" value="F:phosphorelay sensor kinase activity"/>
    <property type="evidence" value="ECO:0007669"/>
    <property type="project" value="UniProtKB-UniRule"/>
</dbReference>
<evidence type="ECO:0000256" key="1">
    <source>
        <dbReference type="ARBA" id="ARBA00000085"/>
    </source>
</evidence>
<dbReference type="EC" id="2.7.13.3" evidence="14"/>
<dbReference type="GO" id="GO:0046983">
    <property type="term" value="F:protein dimerization activity"/>
    <property type="evidence" value="ECO:0007669"/>
    <property type="project" value="UniProtKB-UniRule"/>
</dbReference>
<dbReference type="PROSITE" id="PS50885">
    <property type="entry name" value="HAMP"/>
    <property type="match status" value="1"/>
</dbReference>
<protein>
    <recommendedName>
        <fullName evidence="14">Sensor protein</fullName>
        <ecNumber evidence="14">2.7.13.3</ecNumber>
    </recommendedName>
</protein>
<dbReference type="NCBIfam" id="NF007896">
    <property type="entry name" value="PRK10600.1"/>
    <property type="match status" value="1"/>
</dbReference>
<dbReference type="SUPFAM" id="SSF55874">
    <property type="entry name" value="ATPase domain of HSP90 chaperone/DNA topoisomerase II/histidine kinase"/>
    <property type="match status" value="1"/>
</dbReference>
<evidence type="ECO:0000256" key="10">
    <source>
        <dbReference type="ARBA" id="ARBA00022840"/>
    </source>
</evidence>
<dbReference type="PIRSF" id="PIRSF003167">
    <property type="entry name" value="STHK_NarX/NarQ"/>
    <property type="match status" value="1"/>
</dbReference>
<dbReference type="Proteomes" id="UP000512043">
    <property type="component" value="Chromosome"/>
</dbReference>
<keyword evidence="3 14" id="KW-1003">Cell membrane</keyword>
<dbReference type="SMART" id="SM00387">
    <property type="entry name" value="HATPase_c"/>
    <property type="match status" value="1"/>
</dbReference>
<evidence type="ECO:0000256" key="7">
    <source>
        <dbReference type="ARBA" id="ARBA00022692"/>
    </source>
</evidence>
<dbReference type="CDD" id="cd22900">
    <property type="entry name" value="NarX_sensor"/>
    <property type="match status" value="1"/>
</dbReference>
<dbReference type="Gene3D" id="1.20.120.960">
    <property type="entry name" value="Histidine kinase NarX, sensor domain"/>
    <property type="match status" value="1"/>
</dbReference>
<dbReference type="GO" id="GO:0005524">
    <property type="term" value="F:ATP binding"/>
    <property type="evidence" value="ECO:0007669"/>
    <property type="project" value="UniProtKB-UniRule"/>
</dbReference>
<evidence type="ECO:0000256" key="11">
    <source>
        <dbReference type="ARBA" id="ARBA00022989"/>
    </source>
</evidence>
<evidence type="ECO:0000256" key="14">
    <source>
        <dbReference type="PIRNR" id="PIRNR003167"/>
    </source>
</evidence>
<dbReference type="InterPro" id="IPR005467">
    <property type="entry name" value="His_kinase_dom"/>
</dbReference>
<dbReference type="Pfam" id="PF13675">
    <property type="entry name" value="PilJ"/>
    <property type="match status" value="1"/>
</dbReference>
<evidence type="ECO:0000313" key="18">
    <source>
        <dbReference type="EMBL" id="QLY36765.1"/>
    </source>
</evidence>
<dbReference type="Gene3D" id="1.20.5.1930">
    <property type="match status" value="1"/>
</dbReference>
<proteinExistence type="predicted"/>
<evidence type="ECO:0000256" key="9">
    <source>
        <dbReference type="ARBA" id="ARBA00022777"/>
    </source>
</evidence>
<evidence type="ECO:0000256" key="13">
    <source>
        <dbReference type="ARBA" id="ARBA00023136"/>
    </source>
</evidence>
<keyword evidence="12 14" id="KW-0902">Two-component regulatory system</keyword>
<dbReference type="InterPro" id="IPR016380">
    <property type="entry name" value="Sig_transdc_His_kin_NarX/NarQ"/>
</dbReference>
<evidence type="ECO:0000256" key="15">
    <source>
        <dbReference type="SAM" id="Phobius"/>
    </source>
</evidence>
<feature type="domain" description="Histidine kinase" evidence="16">
    <location>
        <begin position="393"/>
        <end position="587"/>
    </location>
</feature>
<dbReference type="PANTHER" id="PTHR24421:SF51">
    <property type="entry name" value="NITRATE_NITRITE SENSOR PROTEIN NARX"/>
    <property type="match status" value="1"/>
</dbReference>
<keyword evidence="4 14" id="KW-0997">Cell inner membrane</keyword>
<keyword evidence="7 15" id="KW-0812">Transmembrane</keyword>
<keyword evidence="5" id="KW-0597">Phosphoprotein</keyword>
<keyword evidence="6 14" id="KW-0808">Transferase</keyword>
<dbReference type="Pfam" id="PF00672">
    <property type="entry name" value="HAMP"/>
    <property type="match status" value="1"/>
</dbReference>
<organism evidence="18 19">
    <name type="scientific">Citrobacter freundii</name>
    <dbReference type="NCBI Taxonomy" id="546"/>
    <lineage>
        <taxon>Bacteria</taxon>
        <taxon>Pseudomonadati</taxon>
        <taxon>Pseudomonadota</taxon>
        <taxon>Gammaproteobacteria</taxon>
        <taxon>Enterobacterales</taxon>
        <taxon>Enterobacteriaceae</taxon>
        <taxon>Citrobacter</taxon>
        <taxon>Citrobacter freundii complex</taxon>
    </lineage>
</organism>
<evidence type="ECO:0000256" key="5">
    <source>
        <dbReference type="ARBA" id="ARBA00022553"/>
    </source>
</evidence>
<evidence type="ECO:0000256" key="12">
    <source>
        <dbReference type="ARBA" id="ARBA00023012"/>
    </source>
</evidence>
<dbReference type="Pfam" id="PF02518">
    <property type="entry name" value="HATPase_c"/>
    <property type="match status" value="1"/>
</dbReference>
<keyword evidence="8 14" id="KW-0547">Nucleotide-binding</keyword>
<dbReference type="InterPro" id="IPR042295">
    <property type="entry name" value="NarX-like_N_sf"/>
</dbReference>
<dbReference type="SUPFAM" id="SSF158472">
    <property type="entry name" value="HAMP domain-like"/>
    <property type="match status" value="1"/>
</dbReference>
<evidence type="ECO:0000256" key="8">
    <source>
        <dbReference type="ARBA" id="ARBA00022741"/>
    </source>
</evidence>
<evidence type="ECO:0000256" key="2">
    <source>
        <dbReference type="ARBA" id="ARBA00004429"/>
    </source>
</evidence>
<dbReference type="InterPro" id="IPR050482">
    <property type="entry name" value="Sensor_HK_TwoCompSys"/>
</dbReference>
<feature type="domain" description="HAMP" evidence="17">
    <location>
        <begin position="176"/>
        <end position="228"/>
    </location>
</feature>
<dbReference type="Gene3D" id="3.30.565.10">
    <property type="entry name" value="Histidine kinase-like ATPase, C-terminal domain"/>
    <property type="match status" value="1"/>
</dbReference>
<sequence>MLKRCLSPLTLVNQVALIVLLSTAIGVAGMAVSGWLVQGVQGSAHAINKAGSLRMQSYRLLAAVPLDANDQPLLEEMERTAFSPELTRAAKRDGQQAQLKALQDYWHTELAPGLSHAQNADAVAEDVMQFVAGLDKLVTAFDHTTELRIERVVMLHRLMAVFMALLLVFTIIWLRVRLLEPWKQLLSMARAVSQRDFTQRACISGRNEMAALGSALNNMSEELAESYSVLEQRVQEKTAGLEHKNQILSFLWQANRRLHSQVPLCERLSPVLNGLQNLTLLHDIELRVYDLEDEDNHQEFTCQSNVSCDEKGCHLCPRGTLPAIDGGITLKWRLTDAHTQYGILLATLPHGRHLSHDQQQLVDTLVEQLTATLALDRQQERQQQLIVMEERATIARELHDSIAQSLSCMKMQVSCLQMQGEALPENCRDLLSQIRNELNTSWVQLRELLTTFRLQLTEPGLRPALEASCLEYSARFGFTVKLDYQLPPRLVPSHQAIHLLQIAREALSNALKHSHADDVVVTVVQNGKQVKLTVQDNGCGVPENAERSNHYGMIIMRDRAQSLRGDCRVRRRETGGTEVAVTFIPETNFTEVQGDTHE</sequence>
<evidence type="ECO:0000256" key="4">
    <source>
        <dbReference type="ARBA" id="ARBA00022519"/>
    </source>
</evidence>
<comment type="subcellular location">
    <subcellularLocation>
        <location evidence="2">Cell inner membrane</location>
        <topology evidence="2">Multi-pass membrane protein</topology>
    </subcellularLocation>
</comment>
<reference evidence="19" key="1">
    <citation type="submission" date="2020-06" db="EMBL/GenBank/DDBJ databases">
        <title>REHAB project genomes.</title>
        <authorList>
            <person name="Shaw L.P."/>
        </authorList>
    </citation>
    <scope>NUCLEOTIDE SEQUENCE [LARGE SCALE GENOMIC DNA]</scope>
    <source>
        <strain evidence="19">RHBSTW-00334</strain>
    </source>
</reference>
<evidence type="ECO:0000256" key="3">
    <source>
        <dbReference type="ARBA" id="ARBA00022475"/>
    </source>
</evidence>
<evidence type="ECO:0000313" key="19">
    <source>
        <dbReference type="Proteomes" id="UP000512043"/>
    </source>
</evidence>
<name>A0ABD7AXW5_CITFR</name>
<dbReference type="InterPro" id="IPR029095">
    <property type="entry name" value="NarX-like_N"/>
</dbReference>
<dbReference type="InterPro" id="IPR036890">
    <property type="entry name" value="HATPase_C_sf"/>
</dbReference>
<dbReference type="RefSeq" id="WP_181540841.1">
    <property type="nucleotide sequence ID" value="NZ_CP056333.1"/>
</dbReference>
<dbReference type="GO" id="GO:0005886">
    <property type="term" value="C:plasma membrane"/>
    <property type="evidence" value="ECO:0007669"/>
    <property type="project" value="UniProtKB-SubCell"/>
</dbReference>
<dbReference type="InterPro" id="IPR003594">
    <property type="entry name" value="HATPase_dom"/>
</dbReference>
<accession>A0ABD7AXW5</accession>
<evidence type="ECO:0000259" key="17">
    <source>
        <dbReference type="PROSITE" id="PS50885"/>
    </source>
</evidence>
<dbReference type="SMART" id="SM00304">
    <property type="entry name" value="HAMP"/>
    <property type="match status" value="1"/>
</dbReference>
<feature type="transmembrane region" description="Helical" evidence="15">
    <location>
        <begin position="158"/>
        <end position="176"/>
    </location>
</feature>
<dbReference type="PROSITE" id="PS50109">
    <property type="entry name" value="HIS_KIN"/>
    <property type="match status" value="1"/>
</dbReference>
<evidence type="ECO:0000256" key="6">
    <source>
        <dbReference type="ARBA" id="ARBA00022679"/>
    </source>
</evidence>
<keyword evidence="13 14" id="KW-0472">Membrane</keyword>
<dbReference type="EMBL" id="CP056597">
    <property type="protein sequence ID" value="QLY36765.1"/>
    <property type="molecule type" value="Genomic_DNA"/>
</dbReference>
<dbReference type="Gene3D" id="6.10.340.10">
    <property type="match status" value="1"/>
</dbReference>
<dbReference type="AlphaFoldDB" id="A0ABD7AXW5"/>
<dbReference type="CDD" id="cd16917">
    <property type="entry name" value="HATPase_UhpB-NarQ-NarX-like"/>
    <property type="match status" value="1"/>
</dbReference>
<dbReference type="InterPro" id="IPR011712">
    <property type="entry name" value="Sig_transdc_His_kin_sub3_dim/P"/>
</dbReference>
<dbReference type="InterPro" id="IPR003660">
    <property type="entry name" value="HAMP_dom"/>
</dbReference>
<dbReference type="Pfam" id="PF07730">
    <property type="entry name" value="HisKA_3"/>
    <property type="match status" value="1"/>
</dbReference>
<comment type="catalytic activity">
    <reaction evidence="1 14">
        <text>ATP + protein L-histidine = ADP + protein N-phospho-L-histidine.</text>
        <dbReference type="EC" id="2.7.13.3"/>
    </reaction>
</comment>
<gene>
    <name evidence="18" type="primary">narX</name>
    <name evidence="18" type="ORF">HV164_09615</name>
</gene>
<dbReference type="CDD" id="cd06225">
    <property type="entry name" value="HAMP"/>
    <property type="match status" value="1"/>
</dbReference>
<keyword evidence="9 14" id="KW-0418">Kinase</keyword>
<feature type="transmembrane region" description="Helical" evidence="15">
    <location>
        <begin position="15"/>
        <end position="37"/>
    </location>
</feature>
<evidence type="ECO:0000259" key="16">
    <source>
        <dbReference type="PROSITE" id="PS50109"/>
    </source>
</evidence>
<keyword evidence="10 14" id="KW-0067">ATP-binding</keyword>
<dbReference type="PANTHER" id="PTHR24421">
    <property type="entry name" value="NITRATE/NITRITE SENSOR PROTEIN NARX-RELATED"/>
    <property type="match status" value="1"/>
</dbReference>